<keyword evidence="1" id="KW-0472">Membrane</keyword>
<feature type="transmembrane region" description="Helical" evidence="1">
    <location>
        <begin position="133"/>
        <end position="154"/>
    </location>
</feature>
<evidence type="ECO:0000256" key="1">
    <source>
        <dbReference type="SAM" id="Phobius"/>
    </source>
</evidence>
<evidence type="ECO:0000313" key="3">
    <source>
        <dbReference type="Proteomes" id="UP000178509"/>
    </source>
</evidence>
<organism evidence="2 3">
    <name type="scientific">Candidatus Spechtbacteria bacterium RIFCSPLOWO2_02_FULL_38_8</name>
    <dbReference type="NCBI Taxonomy" id="1802164"/>
    <lineage>
        <taxon>Bacteria</taxon>
        <taxon>Candidatus Spechtiibacteriota</taxon>
    </lineage>
</organism>
<sequence length="395" mass="43304">MDFISSANKKENVSIKNKKTKIILGLTIAAVAVFFAYSAFAAEINIKFNVDFPKVPAPVPGGYLDLNCIQGQNTNLCRSDYQYVPSFKTLVLFIFYAAIWIAGLIAFGVLLYAGFLYIFAGSAPGNRSKAKEMFTNVIWGLAILLLSVVTLRLINPDITNLGEPFFTEIDPGEFDNDTEDEDVYVPISAEDPLPSARCLGGSARLVDDTTINNLADTMCSQDKLLKKDAHGYLIQTVGDRNCSDEDVDALLTKTQEICPTQTAGYSDIGITAGVIPISLCYWFGSASPGSLELGATGALYEITTYINEEYFGTADMNINNATTPDQYDYDTFRSNFTAILDYCADSGNVPFCGLLDENKSNITMDLNAEQKEALFCVCTKTILPQQWDSVFPDCR</sequence>
<accession>A0A1G2HKS8</accession>
<proteinExistence type="predicted"/>
<dbReference type="EMBL" id="MHOJ01000003">
    <property type="protein sequence ID" value="OGZ63053.1"/>
    <property type="molecule type" value="Genomic_DNA"/>
</dbReference>
<gene>
    <name evidence="2" type="ORF">A3H51_01035</name>
</gene>
<keyword evidence="1" id="KW-0812">Transmembrane</keyword>
<dbReference type="AlphaFoldDB" id="A0A1G2HKS8"/>
<feature type="transmembrane region" description="Helical" evidence="1">
    <location>
        <begin position="93"/>
        <end position="121"/>
    </location>
</feature>
<keyword evidence="1" id="KW-1133">Transmembrane helix</keyword>
<protein>
    <submittedName>
        <fullName evidence="2">Uncharacterized protein</fullName>
    </submittedName>
</protein>
<comment type="caution">
    <text evidence="2">The sequence shown here is derived from an EMBL/GenBank/DDBJ whole genome shotgun (WGS) entry which is preliminary data.</text>
</comment>
<dbReference type="Pfam" id="PF18895">
    <property type="entry name" value="T4SS_pilin"/>
    <property type="match status" value="1"/>
</dbReference>
<reference evidence="2 3" key="1">
    <citation type="journal article" date="2016" name="Nat. Commun.">
        <title>Thousands of microbial genomes shed light on interconnected biogeochemical processes in an aquifer system.</title>
        <authorList>
            <person name="Anantharaman K."/>
            <person name="Brown C.T."/>
            <person name="Hug L.A."/>
            <person name="Sharon I."/>
            <person name="Castelle C.J."/>
            <person name="Probst A.J."/>
            <person name="Thomas B.C."/>
            <person name="Singh A."/>
            <person name="Wilkins M.J."/>
            <person name="Karaoz U."/>
            <person name="Brodie E.L."/>
            <person name="Williams K.H."/>
            <person name="Hubbard S.S."/>
            <person name="Banfield J.F."/>
        </authorList>
    </citation>
    <scope>NUCLEOTIDE SEQUENCE [LARGE SCALE GENOMIC DNA]</scope>
</reference>
<name>A0A1G2HKS8_9BACT</name>
<dbReference type="Proteomes" id="UP000178509">
    <property type="component" value="Unassembled WGS sequence"/>
</dbReference>
<evidence type="ECO:0000313" key="2">
    <source>
        <dbReference type="EMBL" id="OGZ63053.1"/>
    </source>
</evidence>
<dbReference type="STRING" id="1802164.A3H51_01035"/>
<dbReference type="InterPro" id="IPR043993">
    <property type="entry name" value="T4SS_pilin"/>
</dbReference>